<dbReference type="InterPro" id="IPR014017">
    <property type="entry name" value="DNA_helicase_UvrD-like_C"/>
</dbReference>
<feature type="binding site" evidence="11">
    <location>
        <begin position="38"/>
        <end position="45"/>
    </location>
    <ligand>
        <name>ATP</name>
        <dbReference type="ChEBI" id="CHEBI:30616"/>
    </ligand>
</feature>
<keyword evidence="3 11" id="KW-0378">Hydrolase</keyword>
<name>A0AAW6ECQ4_9FIRM</name>
<reference evidence="14" key="1">
    <citation type="submission" date="2023-01" db="EMBL/GenBank/DDBJ databases">
        <title>Human gut microbiome strain richness.</title>
        <authorList>
            <person name="Chen-Liaw A."/>
        </authorList>
    </citation>
    <scope>NUCLEOTIDE SEQUENCE</scope>
    <source>
        <strain evidence="14">D43st1_D9_D43t1_170807</strain>
    </source>
</reference>
<dbReference type="Pfam" id="PF00580">
    <property type="entry name" value="UvrD-helicase"/>
    <property type="match status" value="2"/>
</dbReference>
<evidence type="ECO:0000256" key="3">
    <source>
        <dbReference type="ARBA" id="ARBA00022801"/>
    </source>
</evidence>
<keyword evidence="2 11" id="KW-0547">Nucleotide-binding</keyword>
<dbReference type="GO" id="GO:0009314">
    <property type="term" value="P:response to radiation"/>
    <property type="evidence" value="ECO:0007669"/>
    <property type="project" value="UniProtKB-ARBA"/>
</dbReference>
<dbReference type="GO" id="GO:0043138">
    <property type="term" value="F:3'-5' DNA helicase activity"/>
    <property type="evidence" value="ECO:0007669"/>
    <property type="project" value="UniProtKB-EC"/>
</dbReference>
<sequence length="786" mass="89084">MEQFTALKRKALEKYFSRMNDQQRKAVFKIKGPLLILAGAGSGKTTVLVNRIANMIYFGNAYNTEQTYGTPSEQDIQFLKDYIDGKTNDASTLADIVAYDCIKPWSILAITFTNKAAGELKERLAGMLGEAGQGITAATFHSACARILRRECDKLGFSSSFTIYDSDDSQRTVKSILRELGISEKMFPPRTILSEISHAKDLLQEPDEYIASAAGDYRNLTIGKVYKHYQKKLKAANAMDFDDMICHTVKLFEQFPDVLDHYQNLYKYIMVDEYQDTNKAQFRLVSLLSQKYNNLCVVGDDDQSIYKFRGATIENILNFEEQFDCNADTDVIKLEQNYRSTQNILNCANQLISNNQGRKGKNLWTASGDGEKVTVYKASSERSEAKFVADTILEDINKGRKYNDHAILYRMNAQSNALEQTFIQSGIPYKIIGGLKFYDRKEIKDILAYLSVINNHFDFLRLRRIINEPKRGIGEATVNALEQITSDLGDSPIHIMQEADMLAPLVKRSKQLMPVGDMLSELTELSDTLPLAELLDKLLDMTGYKRHLEMQGDEGLTRLENINELKSTMSSYEENADEPSLSGFLEEISLYTDVDNLDSDADYVVLMTMHSAKGLEFPIVFVVGMEDNIFPSSRSLESEADTEEERRLAYVAVTRAKEKLYLTHAEERMLYGRTDRNRISRFIKELPADCIEKQAEETKASPYLNGYEKPHSMSLQQQLAQRKADKSNFSVNTETFATGDRVLHKIFGEGTVLSSKPMANDTLVEIAFDNRGTKKIMANYTKIKKI</sequence>
<comment type="catalytic activity">
    <reaction evidence="10">
        <text>ATP + H2O = ADP + phosphate + H(+)</text>
        <dbReference type="Rhea" id="RHEA:13065"/>
        <dbReference type="ChEBI" id="CHEBI:15377"/>
        <dbReference type="ChEBI" id="CHEBI:15378"/>
        <dbReference type="ChEBI" id="CHEBI:30616"/>
        <dbReference type="ChEBI" id="CHEBI:43474"/>
        <dbReference type="ChEBI" id="CHEBI:456216"/>
        <dbReference type="EC" id="5.6.2.4"/>
    </reaction>
</comment>
<evidence type="ECO:0000256" key="5">
    <source>
        <dbReference type="ARBA" id="ARBA00022840"/>
    </source>
</evidence>
<dbReference type="EMBL" id="JAQMLU010000019">
    <property type="protein sequence ID" value="MDB8750930.1"/>
    <property type="molecule type" value="Genomic_DNA"/>
</dbReference>
<evidence type="ECO:0000256" key="11">
    <source>
        <dbReference type="PROSITE-ProRule" id="PRU00560"/>
    </source>
</evidence>
<dbReference type="Pfam" id="PF21196">
    <property type="entry name" value="PcrA_UvrD_tudor"/>
    <property type="match status" value="1"/>
</dbReference>
<dbReference type="PROSITE" id="PS51198">
    <property type="entry name" value="UVRD_HELICASE_ATP_BIND"/>
    <property type="match status" value="1"/>
</dbReference>
<dbReference type="CDD" id="cd18807">
    <property type="entry name" value="SF1_C_UvrD"/>
    <property type="match status" value="1"/>
</dbReference>
<evidence type="ECO:0000256" key="1">
    <source>
        <dbReference type="ARBA" id="ARBA00009922"/>
    </source>
</evidence>
<feature type="domain" description="UvrD-like helicase ATP-binding" evidence="12">
    <location>
        <begin position="17"/>
        <end position="341"/>
    </location>
</feature>
<evidence type="ECO:0000313" key="14">
    <source>
        <dbReference type="EMBL" id="MDB8750930.1"/>
    </source>
</evidence>
<proteinExistence type="inferred from homology"/>
<keyword evidence="6" id="KW-0238">DNA-binding</keyword>
<evidence type="ECO:0000259" key="13">
    <source>
        <dbReference type="PROSITE" id="PS51217"/>
    </source>
</evidence>
<evidence type="ECO:0000259" key="12">
    <source>
        <dbReference type="PROSITE" id="PS51198"/>
    </source>
</evidence>
<dbReference type="GO" id="GO:0033202">
    <property type="term" value="C:DNA helicase complex"/>
    <property type="evidence" value="ECO:0007669"/>
    <property type="project" value="TreeGrafter"/>
</dbReference>
<evidence type="ECO:0000256" key="8">
    <source>
        <dbReference type="ARBA" id="ARBA00034617"/>
    </source>
</evidence>
<dbReference type="InterPro" id="IPR013986">
    <property type="entry name" value="DExx_box_DNA_helicase_dom_sf"/>
</dbReference>
<dbReference type="EC" id="5.6.2.4" evidence="9"/>
<feature type="domain" description="UvrD-like helicase C-terminal" evidence="13">
    <location>
        <begin position="342"/>
        <end position="614"/>
    </location>
</feature>
<dbReference type="GO" id="GO:0005524">
    <property type="term" value="F:ATP binding"/>
    <property type="evidence" value="ECO:0007669"/>
    <property type="project" value="UniProtKB-UniRule"/>
</dbReference>
<keyword evidence="5 11" id="KW-0067">ATP-binding</keyword>
<dbReference type="AlphaFoldDB" id="A0AAW6ECQ4"/>
<evidence type="ECO:0000256" key="2">
    <source>
        <dbReference type="ARBA" id="ARBA00022741"/>
    </source>
</evidence>
<dbReference type="GO" id="GO:0003677">
    <property type="term" value="F:DNA binding"/>
    <property type="evidence" value="ECO:0007669"/>
    <property type="project" value="UniProtKB-KW"/>
</dbReference>
<evidence type="ECO:0000313" key="15">
    <source>
        <dbReference type="Proteomes" id="UP001213042"/>
    </source>
</evidence>
<dbReference type="GO" id="GO:0000725">
    <property type="term" value="P:recombinational repair"/>
    <property type="evidence" value="ECO:0007669"/>
    <property type="project" value="TreeGrafter"/>
</dbReference>
<dbReference type="PROSITE" id="PS51217">
    <property type="entry name" value="UVRD_HELICASE_CTER"/>
    <property type="match status" value="1"/>
</dbReference>
<evidence type="ECO:0000256" key="4">
    <source>
        <dbReference type="ARBA" id="ARBA00022806"/>
    </source>
</evidence>
<keyword evidence="4 11" id="KW-0347">Helicase</keyword>
<dbReference type="FunFam" id="1.10.10.160:FF:000001">
    <property type="entry name" value="ATP-dependent DNA helicase"/>
    <property type="match status" value="1"/>
</dbReference>
<protein>
    <recommendedName>
        <fullName evidence="9">DNA 3'-5' helicase</fullName>
        <ecNumber evidence="9">5.6.2.4</ecNumber>
    </recommendedName>
</protein>
<dbReference type="Gene3D" id="1.10.10.160">
    <property type="match status" value="1"/>
</dbReference>
<dbReference type="InterPro" id="IPR027417">
    <property type="entry name" value="P-loop_NTPase"/>
</dbReference>
<evidence type="ECO:0000256" key="7">
    <source>
        <dbReference type="ARBA" id="ARBA00023235"/>
    </source>
</evidence>
<dbReference type="GO" id="GO:0016787">
    <property type="term" value="F:hydrolase activity"/>
    <property type="evidence" value="ECO:0007669"/>
    <property type="project" value="UniProtKB-UniRule"/>
</dbReference>
<dbReference type="GO" id="GO:0005829">
    <property type="term" value="C:cytosol"/>
    <property type="evidence" value="ECO:0007669"/>
    <property type="project" value="TreeGrafter"/>
</dbReference>
<evidence type="ECO:0000256" key="9">
    <source>
        <dbReference type="ARBA" id="ARBA00034808"/>
    </source>
</evidence>
<evidence type="ECO:0000256" key="6">
    <source>
        <dbReference type="ARBA" id="ARBA00023125"/>
    </source>
</evidence>
<organism evidence="14 15">
    <name type="scientific">Ruminococcus bicirculans</name>
    <name type="common">ex Wegman et al. 2014</name>
    <dbReference type="NCBI Taxonomy" id="1160721"/>
    <lineage>
        <taxon>Bacteria</taxon>
        <taxon>Bacillati</taxon>
        <taxon>Bacillota</taxon>
        <taxon>Clostridia</taxon>
        <taxon>Eubacteriales</taxon>
        <taxon>Oscillospiraceae</taxon>
        <taxon>Ruminococcus</taxon>
    </lineage>
</organism>
<dbReference type="SUPFAM" id="SSF52540">
    <property type="entry name" value="P-loop containing nucleoside triphosphate hydrolases"/>
    <property type="match status" value="1"/>
</dbReference>
<dbReference type="Pfam" id="PF13361">
    <property type="entry name" value="UvrD_C"/>
    <property type="match status" value="1"/>
</dbReference>
<dbReference type="Gene3D" id="1.10.486.10">
    <property type="entry name" value="PCRA, domain 4"/>
    <property type="match status" value="1"/>
</dbReference>
<dbReference type="InterPro" id="IPR000212">
    <property type="entry name" value="DNA_helicase_UvrD/REP"/>
</dbReference>
<comment type="similarity">
    <text evidence="1">Belongs to the helicase family. UvrD subfamily.</text>
</comment>
<dbReference type="Proteomes" id="UP001213042">
    <property type="component" value="Unassembled WGS sequence"/>
</dbReference>
<dbReference type="Gene3D" id="3.40.50.300">
    <property type="entry name" value="P-loop containing nucleotide triphosphate hydrolases"/>
    <property type="match status" value="2"/>
</dbReference>
<dbReference type="PANTHER" id="PTHR11070:SF2">
    <property type="entry name" value="ATP-DEPENDENT DNA HELICASE SRS2"/>
    <property type="match status" value="1"/>
</dbReference>
<evidence type="ECO:0000256" key="10">
    <source>
        <dbReference type="ARBA" id="ARBA00048988"/>
    </source>
</evidence>
<dbReference type="PANTHER" id="PTHR11070">
    <property type="entry name" value="UVRD / RECB / PCRA DNA HELICASE FAMILY MEMBER"/>
    <property type="match status" value="1"/>
</dbReference>
<dbReference type="RefSeq" id="WP_195221521.1">
    <property type="nucleotide sequence ID" value="NZ_JADMWL010000019.1"/>
</dbReference>
<keyword evidence="7" id="KW-0413">Isomerase</keyword>
<dbReference type="CDD" id="cd17932">
    <property type="entry name" value="DEXQc_UvrD"/>
    <property type="match status" value="1"/>
</dbReference>
<dbReference type="InterPro" id="IPR014016">
    <property type="entry name" value="UvrD-like_ATP-bd"/>
</dbReference>
<comment type="caution">
    <text evidence="14">The sequence shown here is derived from an EMBL/GenBank/DDBJ whole genome shotgun (WGS) entry which is preliminary data.</text>
</comment>
<comment type="catalytic activity">
    <reaction evidence="8">
        <text>Couples ATP hydrolysis with the unwinding of duplex DNA by translocating in the 3'-5' direction.</text>
        <dbReference type="EC" id="5.6.2.4"/>
    </reaction>
</comment>
<accession>A0AAW6ECQ4</accession>
<gene>
    <name evidence="14" type="ORF">PNW00_10780</name>
</gene>